<reference evidence="4" key="2">
    <citation type="submission" date="2019-10" db="EMBL/GenBank/DDBJ databases">
        <title>A de novo genome assembly of a pear dwarfing rootstock.</title>
        <authorList>
            <person name="Wang F."/>
            <person name="Wang J."/>
            <person name="Li S."/>
            <person name="Zhang Y."/>
            <person name="Fang M."/>
            <person name="Ma L."/>
            <person name="Zhao Y."/>
            <person name="Jiang S."/>
        </authorList>
    </citation>
    <scope>NUCLEOTIDE SEQUENCE [LARGE SCALE GENOMIC DNA]</scope>
</reference>
<comment type="caution">
    <text evidence="3">The sequence shown here is derived from an EMBL/GenBank/DDBJ whole genome shotgun (WGS) entry which is preliminary data.</text>
</comment>
<dbReference type="EMBL" id="SMOL01000458">
    <property type="protein sequence ID" value="KAB2613506.1"/>
    <property type="molecule type" value="Genomic_DNA"/>
</dbReference>
<feature type="signal peptide" evidence="2">
    <location>
        <begin position="1"/>
        <end position="27"/>
    </location>
</feature>
<feature type="chain" id="PRO_5024461940" evidence="2">
    <location>
        <begin position="28"/>
        <end position="103"/>
    </location>
</feature>
<evidence type="ECO:0000256" key="1">
    <source>
        <dbReference type="SAM" id="MobiDB-lite"/>
    </source>
</evidence>
<dbReference type="Proteomes" id="UP000327157">
    <property type="component" value="Chromosome 9"/>
</dbReference>
<evidence type="ECO:0000313" key="3">
    <source>
        <dbReference type="EMBL" id="KAB2613506.1"/>
    </source>
</evidence>
<evidence type="ECO:0000256" key="2">
    <source>
        <dbReference type="SAM" id="SignalP"/>
    </source>
</evidence>
<sequence length="103" mass="11676">MFVKKKMNSFPRLQLLVLVLIFSCVAAQVVPQDHETKGNGEDKTVDDCIPYEGFGRRGRCASYAANPKIEEATLETQRERERGGEREREGNPFTKGISIFLKK</sequence>
<feature type="region of interest" description="Disordered" evidence="1">
    <location>
        <begin position="75"/>
        <end position="103"/>
    </location>
</feature>
<reference evidence="3 4" key="3">
    <citation type="submission" date="2019-11" db="EMBL/GenBank/DDBJ databases">
        <title>A de novo genome assembly of a pear dwarfing rootstock.</title>
        <authorList>
            <person name="Wang F."/>
            <person name="Wang J."/>
            <person name="Li S."/>
            <person name="Zhang Y."/>
            <person name="Fang M."/>
            <person name="Ma L."/>
            <person name="Zhao Y."/>
            <person name="Jiang S."/>
        </authorList>
    </citation>
    <scope>NUCLEOTIDE SEQUENCE [LARGE SCALE GENOMIC DNA]</scope>
    <source>
        <strain evidence="3">S2</strain>
        <tissue evidence="3">Leaf</tissue>
    </source>
</reference>
<accession>A0A5N5GDH1</accession>
<proteinExistence type="predicted"/>
<feature type="compositionally biased region" description="Basic and acidic residues" evidence="1">
    <location>
        <begin position="75"/>
        <end position="90"/>
    </location>
</feature>
<gene>
    <name evidence="3" type="ORF">D8674_035822</name>
</gene>
<organism evidence="3 4">
    <name type="scientific">Pyrus ussuriensis x Pyrus communis</name>
    <dbReference type="NCBI Taxonomy" id="2448454"/>
    <lineage>
        <taxon>Eukaryota</taxon>
        <taxon>Viridiplantae</taxon>
        <taxon>Streptophyta</taxon>
        <taxon>Embryophyta</taxon>
        <taxon>Tracheophyta</taxon>
        <taxon>Spermatophyta</taxon>
        <taxon>Magnoliopsida</taxon>
        <taxon>eudicotyledons</taxon>
        <taxon>Gunneridae</taxon>
        <taxon>Pentapetalae</taxon>
        <taxon>rosids</taxon>
        <taxon>fabids</taxon>
        <taxon>Rosales</taxon>
        <taxon>Rosaceae</taxon>
        <taxon>Amygdaloideae</taxon>
        <taxon>Maleae</taxon>
        <taxon>Pyrus</taxon>
    </lineage>
</organism>
<keyword evidence="4" id="KW-1185">Reference proteome</keyword>
<evidence type="ECO:0000313" key="4">
    <source>
        <dbReference type="Proteomes" id="UP000327157"/>
    </source>
</evidence>
<dbReference type="OrthoDB" id="1166709at2759"/>
<dbReference type="PROSITE" id="PS51257">
    <property type="entry name" value="PROKAR_LIPOPROTEIN"/>
    <property type="match status" value="1"/>
</dbReference>
<name>A0A5N5GDH1_9ROSA</name>
<dbReference type="AlphaFoldDB" id="A0A5N5GDH1"/>
<reference evidence="3 4" key="1">
    <citation type="submission" date="2019-09" db="EMBL/GenBank/DDBJ databases">
        <authorList>
            <person name="Ou C."/>
        </authorList>
    </citation>
    <scope>NUCLEOTIDE SEQUENCE [LARGE SCALE GENOMIC DNA]</scope>
    <source>
        <strain evidence="3">S2</strain>
        <tissue evidence="3">Leaf</tissue>
    </source>
</reference>
<keyword evidence="2" id="KW-0732">Signal</keyword>
<protein>
    <submittedName>
        <fullName evidence="3">Acanthoscurrin-2-like</fullName>
    </submittedName>
</protein>